<feature type="domain" description="CARDB" evidence="1">
    <location>
        <begin position="251"/>
        <end position="356"/>
    </location>
</feature>
<proteinExistence type="predicted"/>
<protein>
    <recommendedName>
        <fullName evidence="1">CARDB domain-containing protein</fullName>
    </recommendedName>
</protein>
<gene>
    <name evidence="2" type="ORF">MHHB_P0877</name>
</gene>
<feature type="domain" description="CARDB" evidence="1">
    <location>
        <begin position="22"/>
        <end position="128"/>
    </location>
</feature>
<accession>A0A401HQV2</accession>
<sequence>MKKTLILFLLTLFVGTVSVYGQPNLVIKDITTTTPIYNNTPTDINITIANDGNASVDTTFAVQITITNASGVVYTDTQNVEDGLNANDSKNLTFTWTPNNTGEYNITAVVDPNDAVNESNEYDNTKTKTIEVLPTPNLVIKNITTTTPIYTNNPTEINITIANNGTGNVTTTFPVQITIKKDDASGNVVYNKTQNVNGLNAGDSTTLTFTWTPTNIGNYTIIAKVDPDNTVTESSDDDNTNTTTVTVLLAKPNLVIENITTTTPIYTNNPTEINITIANNGVADATDKFAVQITITDASGKEVYTNKTDVSGLNVNENKTLTFTWTPTNTGNYTITAVVDPDKAVDELNESDNNYTTTVTVLLAKPNLVIENITTTTPIYTNNPTEINITIANNGVADATTTFPVEITITDASGNTVYTETNVSGLNVGDSTTLTFYWIPGNTGEYTITAVVDPNNTVDELNESDNNYTTTVTVTVPTIALKKGWNLLSIPHRADITFSNPEAVVSIITYYNNTWYSESNLEPLYGYYIYCNNDTIMTIKYIIPEEPTAPPARPVFKGWNLVGVNPAEYDIDGVRLMDFVLPVEDSWVMILDPENNALYTKYDNISSIVLHPYDAYWMYCKENDILAGRSLY</sequence>
<dbReference type="AlphaFoldDB" id="A0A401HQV2"/>
<feature type="domain" description="CARDB" evidence="1">
    <location>
        <begin position="135"/>
        <end position="242"/>
    </location>
</feature>
<dbReference type="InterPro" id="IPR011635">
    <property type="entry name" value="CARDB"/>
</dbReference>
<evidence type="ECO:0000313" key="3">
    <source>
        <dbReference type="Proteomes" id="UP000290527"/>
    </source>
</evidence>
<feature type="domain" description="CARDB" evidence="1">
    <location>
        <begin position="365"/>
        <end position="469"/>
    </location>
</feature>
<dbReference type="Gene3D" id="2.60.40.10">
    <property type="entry name" value="Immunoglobulins"/>
    <property type="match status" value="4"/>
</dbReference>
<keyword evidence="3" id="KW-1185">Reference proteome</keyword>
<evidence type="ECO:0000259" key="1">
    <source>
        <dbReference type="Pfam" id="PF07705"/>
    </source>
</evidence>
<dbReference type="RefSeq" id="WP_131007475.1">
    <property type="nucleotide sequence ID" value="NZ_BFAX01000004.1"/>
</dbReference>
<dbReference type="InterPro" id="IPR013783">
    <property type="entry name" value="Ig-like_fold"/>
</dbReference>
<dbReference type="Proteomes" id="UP000290527">
    <property type="component" value="Unassembled WGS sequence"/>
</dbReference>
<comment type="caution">
    <text evidence="2">The sequence shown here is derived from an EMBL/GenBank/DDBJ whole genome shotgun (WGS) entry which is preliminary data.</text>
</comment>
<evidence type="ECO:0000313" key="2">
    <source>
        <dbReference type="EMBL" id="GBF36647.1"/>
    </source>
</evidence>
<organism evidence="2 3">
    <name type="scientific">Methanofervidicoccus abyssi</name>
    <dbReference type="NCBI Taxonomy" id="2082189"/>
    <lineage>
        <taxon>Archaea</taxon>
        <taxon>Methanobacteriati</taxon>
        <taxon>Methanobacteriota</taxon>
        <taxon>Methanomada group</taxon>
        <taxon>Methanococci</taxon>
        <taxon>Methanococcales</taxon>
        <taxon>Methanofervidicoccus</taxon>
    </lineage>
</organism>
<reference evidence="2 3" key="1">
    <citation type="journal article" date="2019" name="Int. J. Syst. Evol. Microbiol.">
        <title>Methanofervidicoccus abyssi gen. nov., sp. nov., a hydrogenotrophic methanogen, isolated from a hydrothermal vent chimney in the Mid-Cayman Spreading Center, the Caribbean Sea.</title>
        <authorList>
            <person name="Sakai S."/>
            <person name="Takaki Y."/>
            <person name="Miyazaki M."/>
            <person name="Ogawara M."/>
            <person name="Yanagawa K."/>
            <person name="Miyazaki J."/>
            <person name="Takai K."/>
        </authorList>
    </citation>
    <scope>NUCLEOTIDE SEQUENCE [LARGE SCALE GENOMIC DNA]</scope>
    <source>
        <strain evidence="2 3">HHB</strain>
    </source>
</reference>
<name>A0A401HQV2_9EURY</name>
<dbReference type="OrthoDB" id="59577at2157"/>
<dbReference type="EMBL" id="BFAX01000004">
    <property type="protein sequence ID" value="GBF36647.1"/>
    <property type="molecule type" value="Genomic_DNA"/>
</dbReference>
<dbReference type="Pfam" id="PF07705">
    <property type="entry name" value="CARDB"/>
    <property type="match status" value="4"/>
</dbReference>